<keyword evidence="4 5" id="KW-0560">Oxidoreductase</keyword>
<dbReference type="RefSeq" id="WP_408623151.1">
    <property type="nucleotide sequence ID" value="NZ_JBEQCT010000002.1"/>
</dbReference>
<evidence type="ECO:0000259" key="6">
    <source>
        <dbReference type="Pfam" id="PF00881"/>
    </source>
</evidence>
<accession>A0ABW9G6E7</accession>
<evidence type="ECO:0000256" key="3">
    <source>
        <dbReference type="ARBA" id="ARBA00022643"/>
    </source>
</evidence>
<gene>
    <name evidence="7" type="primary">nfsA</name>
    <name evidence="7" type="ORF">ABUE30_07775</name>
</gene>
<dbReference type="NCBIfam" id="NF008033">
    <property type="entry name" value="PRK10765.1"/>
    <property type="match status" value="1"/>
</dbReference>
<keyword evidence="2 5" id="KW-0285">Flavoprotein</keyword>
<comment type="similarity">
    <text evidence="1 5">Belongs to the flavin oxidoreductase frp family.</text>
</comment>
<dbReference type="InterPro" id="IPR000415">
    <property type="entry name" value="Nitroreductase-like"/>
</dbReference>
<evidence type="ECO:0000256" key="5">
    <source>
        <dbReference type="PIRNR" id="PIRNR005426"/>
    </source>
</evidence>
<evidence type="ECO:0000256" key="1">
    <source>
        <dbReference type="ARBA" id="ARBA00008366"/>
    </source>
</evidence>
<feature type="domain" description="Nitroreductase" evidence="6">
    <location>
        <begin position="11"/>
        <end position="159"/>
    </location>
</feature>
<proteinExistence type="inferred from homology"/>
<name>A0ABW9G6E7_9GAMM</name>
<evidence type="ECO:0000256" key="4">
    <source>
        <dbReference type="ARBA" id="ARBA00023002"/>
    </source>
</evidence>
<evidence type="ECO:0000313" key="8">
    <source>
        <dbReference type="Proteomes" id="UP001629953"/>
    </source>
</evidence>
<dbReference type="Proteomes" id="UP001629953">
    <property type="component" value="Unassembled WGS sequence"/>
</dbReference>
<dbReference type="Gene3D" id="3.40.109.10">
    <property type="entry name" value="NADH Oxidase"/>
    <property type="match status" value="1"/>
</dbReference>
<keyword evidence="8" id="KW-1185">Reference proteome</keyword>
<evidence type="ECO:0000256" key="2">
    <source>
        <dbReference type="ARBA" id="ARBA00022630"/>
    </source>
</evidence>
<dbReference type="InterPro" id="IPR016446">
    <property type="entry name" value="Flavin_OxRdtase_Frp"/>
</dbReference>
<dbReference type="InterPro" id="IPR029479">
    <property type="entry name" value="Nitroreductase"/>
</dbReference>
<keyword evidence="5" id="KW-0521">NADP</keyword>
<dbReference type="PANTHER" id="PTHR43425">
    <property type="entry name" value="OXYGEN-INSENSITIVE NADPH NITROREDUCTASE"/>
    <property type="match status" value="1"/>
</dbReference>
<dbReference type="PANTHER" id="PTHR43425:SF2">
    <property type="entry name" value="OXYGEN-INSENSITIVE NADPH NITROREDUCTASE"/>
    <property type="match status" value="1"/>
</dbReference>
<dbReference type="CDD" id="cd02146">
    <property type="entry name" value="NfsA-like"/>
    <property type="match status" value="1"/>
</dbReference>
<sequence>MNQTIELLCRHTSIRKFTDKPIETEQLNAILVAAQAASTSSFLQASSIIRITDSNKRAELVKLSGNQPWVGEAAEFFVWCADFHRHQQIAPDAKLGFTEQLLIGAVDTALMAQNALTAAESLGLGGVFIGGLRNSPNEVVELLNLPQQVLPLFGMCLGHPAQQPSIRPRLPQSLVVHENSYAEELDGDQLAQYDAKVRDYYTHRAGADKIMSWSDQITAILAKESRPYMQSFVQSQGFATK</sequence>
<dbReference type="Pfam" id="PF00881">
    <property type="entry name" value="Nitroreductase"/>
    <property type="match status" value="1"/>
</dbReference>
<keyword evidence="3 5" id="KW-0288">FMN</keyword>
<organism evidence="7 8">
    <name type="scientific">Celerinatantimonas yamalensis</name>
    <dbReference type="NCBI Taxonomy" id="559956"/>
    <lineage>
        <taxon>Bacteria</taxon>
        <taxon>Pseudomonadati</taxon>
        <taxon>Pseudomonadota</taxon>
        <taxon>Gammaproteobacteria</taxon>
        <taxon>Celerinatantimonadaceae</taxon>
        <taxon>Celerinatantimonas</taxon>
    </lineage>
</organism>
<dbReference type="EMBL" id="JBEQCT010000002">
    <property type="protein sequence ID" value="MFM2484964.1"/>
    <property type="molecule type" value="Genomic_DNA"/>
</dbReference>
<evidence type="ECO:0000313" key="7">
    <source>
        <dbReference type="EMBL" id="MFM2484964.1"/>
    </source>
</evidence>
<dbReference type="SUPFAM" id="SSF55469">
    <property type="entry name" value="FMN-dependent nitroreductase-like"/>
    <property type="match status" value="1"/>
</dbReference>
<comment type="caution">
    <text evidence="7">The sequence shown here is derived from an EMBL/GenBank/DDBJ whole genome shotgun (WGS) entry which is preliminary data.</text>
</comment>
<dbReference type="PIRSF" id="PIRSF005426">
    <property type="entry name" value="Frp"/>
    <property type="match status" value="1"/>
</dbReference>
<reference evidence="7 8" key="1">
    <citation type="journal article" date="2013" name="Int. J. Syst. Evol. Microbiol.">
        <title>Celerinatantimonas yamalensis sp. nov., a cold-adapted diazotrophic bacterium from a cold permafrost brine.</title>
        <authorList>
            <person name="Shcherbakova V."/>
            <person name="Chuvilskaya N."/>
            <person name="Rivkina E."/>
            <person name="Demidov N."/>
            <person name="Uchaeva V."/>
            <person name="Suetin S."/>
            <person name="Suzina N."/>
            <person name="Gilichinsky D."/>
        </authorList>
    </citation>
    <scope>NUCLEOTIDE SEQUENCE [LARGE SCALE GENOMIC DNA]</scope>
    <source>
        <strain evidence="7 8">C7</strain>
    </source>
</reference>
<protein>
    <submittedName>
        <fullName evidence="7">Oxygen-insensitive NADPH nitroreductase</fullName>
    </submittedName>
</protein>